<dbReference type="GO" id="GO:0016740">
    <property type="term" value="F:transferase activity"/>
    <property type="evidence" value="ECO:0007669"/>
    <property type="project" value="UniProtKB-KW"/>
</dbReference>
<sequence>MNKLTVAIITYNEENNIERCITSVKEIADEVLVVDSFSTDKTEEIATRLGARFVKNPFAGHIEQKNFALDLSTHDYVLSLDADEALSPELLTQIKIVKKNFNMNGYRFNRLTNYNGHWVRHCGWYPDTKLRLIKKGKARWGGENPHDILQMTVNEGTGFLNGDLLHYSYDSITAHVTQTNKFTTIAAHAAFKQGKRSSVFKIVTRPVFKFFRDYFIKGGFLDGRYGFIICCINSLYALLKYSKLHELQLGKKI</sequence>
<gene>
    <name evidence="2" type="ORF">C0V70_02235</name>
</gene>
<dbReference type="PANTHER" id="PTHR43630">
    <property type="entry name" value="POLY-BETA-1,6-N-ACETYL-D-GLUCOSAMINE SYNTHASE"/>
    <property type="match status" value="1"/>
</dbReference>
<dbReference type="RefSeq" id="WP_102242238.1">
    <property type="nucleotide sequence ID" value="NZ_CP025704.1"/>
</dbReference>
<dbReference type="Gene3D" id="3.90.550.10">
    <property type="entry name" value="Spore Coat Polysaccharide Biosynthesis Protein SpsA, Chain A"/>
    <property type="match status" value="1"/>
</dbReference>
<dbReference type="PANTHER" id="PTHR43630:SF2">
    <property type="entry name" value="GLYCOSYLTRANSFERASE"/>
    <property type="match status" value="1"/>
</dbReference>
<dbReference type="Proteomes" id="UP000235584">
    <property type="component" value="Chromosome"/>
</dbReference>
<proteinExistence type="inferred from homology"/>
<reference evidence="2 3" key="1">
    <citation type="submission" date="2018-01" db="EMBL/GenBank/DDBJ databases">
        <title>Complete genome sequence of Bacteriovorax stolpii DSM12778.</title>
        <authorList>
            <person name="Tang B."/>
            <person name="Chang J."/>
        </authorList>
    </citation>
    <scope>NUCLEOTIDE SEQUENCE [LARGE SCALE GENOMIC DNA]</scope>
    <source>
        <strain evidence="2 3">DSM 12778</strain>
    </source>
</reference>
<keyword evidence="2" id="KW-0808">Transferase</keyword>
<keyword evidence="3" id="KW-1185">Reference proteome</keyword>
<dbReference type="InterPro" id="IPR001173">
    <property type="entry name" value="Glyco_trans_2-like"/>
</dbReference>
<protein>
    <submittedName>
        <fullName evidence="2">Glycosyltransferase family 2 protein</fullName>
    </submittedName>
</protein>
<dbReference type="SUPFAM" id="SSF53448">
    <property type="entry name" value="Nucleotide-diphospho-sugar transferases"/>
    <property type="match status" value="1"/>
</dbReference>
<evidence type="ECO:0000313" key="3">
    <source>
        <dbReference type="Proteomes" id="UP000235584"/>
    </source>
</evidence>
<dbReference type="Pfam" id="PF00535">
    <property type="entry name" value="Glycos_transf_2"/>
    <property type="match status" value="1"/>
</dbReference>
<evidence type="ECO:0000256" key="1">
    <source>
        <dbReference type="ARBA" id="ARBA00038494"/>
    </source>
</evidence>
<evidence type="ECO:0000313" key="2">
    <source>
        <dbReference type="EMBL" id="AUN96943.1"/>
    </source>
</evidence>
<comment type="similarity">
    <text evidence="1">Belongs to the glycosyltransferase 2 family. WaaE/KdtX subfamily.</text>
</comment>
<accession>A0A2K9NN48</accession>
<dbReference type="EMBL" id="CP025704">
    <property type="protein sequence ID" value="AUN96943.1"/>
    <property type="molecule type" value="Genomic_DNA"/>
</dbReference>
<dbReference type="KEGG" id="bsto:C0V70_02235"/>
<name>A0A2K9NN48_BACTC</name>
<dbReference type="InterPro" id="IPR029044">
    <property type="entry name" value="Nucleotide-diphossugar_trans"/>
</dbReference>
<dbReference type="AlphaFoldDB" id="A0A2K9NN48"/>
<dbReference type="CDD" id="cd02511">
    <property type="entry name" value="Beta4Glucosyltransferase"/>
    <property type="match status" value="1"/>
</dbReference>
<organism evidence="2 3">
    <name type="scientific">Bacteriovorax stolpii</name>
    <name type="common">Bdellovibrio stolpii</name>
    <dbReference type="NCBI Taxonomy" id="960"/>
    <lineage>
        <taxon>Bacteria</taxon>
        <taxon>Pseudomonadati</taxon>
        <taxon>Bdellovibrionota</taxon>
        <taxon>Bacteriovoracia</taxon>
        <taxon>Bacteriovoracales</taxon>
        <taxon>Bacteriovoracaceae</taxon>
        <taxon>Bacteriovorax</taxon>
    </lineage>
</organism>